<dbReference type="Pfam" id="PF00149">
    <property type="entry name" value="Metallophos"/>
    <property type="match status" value="1"/>
</dbReference>
<evidence type="ECO:0000259" key="9">
    <source>
        <dbReference type="PROSITE" id="PS00125"/>
    </source>
</evidence>
<evidence type="ECO:0000256" key="8">
    <source>
        <dbReference type="RuleBase" id="RU004273"/>
    </source>
</evidence>
<evidence type="ECO:0000256" key="1">
    <source>
        <dbReference type="ARBA" id="ARBA00001936"/>
    </source>
</evidence>
<evidence type="ECO:0000256" key="5">
    <source>
        <dbReference type="ARBA" id="ARBA00023211"/>
    </source>
</evidence>
<evidence type="ECO:0000313" key="10">
    <source>
        <dbReference type="Proteomes" id="UP000050741"/>
    </source>
</evidence>
<dbReference type="Proteomes" id="UP000050741">
    <property type="component" value="Unassembled WGS sequence"/>
</dbReference>
<reference evidence="10" key="1">
    <citation type="submission" date="2013-12" db="EMBL/GenBank/DDBJ databases">
        <authorList>
            <person name="Aslett M."/>
        </authorList>
    </citation>
    <scope>NUCLEOTIDE SEQUENCE [LARGE SCALE GENOMIC DNA]</scope>
    <source>
        <strain evidence="10">Lindley</strain>
    </source>
</reference>
<organism evidence="10 11">
    <name type="scientific">Globodera pallida</name>
    <name type="common">Potato cyst nematode worm</name>
    <name type="synonym">Heterodera pallida</name>
    <dbReference type="NCBI Taxonomy" id="36090"/>
    <lineage>
        <taxon>Eukaryota</taxon>
        <taxon>Metazoa</taxon>
        <taxon>Ecdysozoa</taxon>
        <taxon>Nematoda</taxon>
        <taxon>Chromadorea</taxon>
        <taxon>Rhabditida</taxon>
        <taxon>Tylenchina</taxon>
        <taxon>Tylenchomorpha</taxon>
        <taxon>Tylenchoidea</taxon>
        <taxon>Heteroderidae</taxon>
        <taxon>Heteroderinae</taxon>
        <taxon>Globodera</taxon>
    </lineage>
</organism>
<reference evidence="10" key="2">
    <citation type="submission" date="2014-05" db="EMBL/GenBank/DDBJ databases">
        <title>The genome and life-stage specific transcriptomes of Globodera pallida elucidate key aspects of plant parasitism by a cyst nematode.</title>
        <authorList>
            <person name="Cotton J.A."/>
            <person name="Lilley C.J."/>
            <person name="Jones L.M."/>
            <person name="Kikuchi T."/>
            <person name="Reid A.J."/>
            <person name="Thorpe P."/>
            <person name="Tsai I.J."/>
            <person name="Beasley H."/>
            <person name="Blok V."/>
            <person name="Cock P.J.A."/>
            <person name="Van den Akker S.E."/>
            <person name="Holroyd N."/>
            <person name="Hunt M."/>
            <person name="Mantelin S."/>
            <person name="Naghra H."/>
            <person name="Pain A."/>
            <person name="Palomares-Rius J.E."/>
            <person name="Zarowiecki M."/>
            <person name="Berriman M."/>
            <person name="Jones J.T."/>
            <person name="Urwin P.E."/>
        </authorList>
    </citation>
    <scope>NUCLEOTIDE SEQUENCE [LARGE SCALE GENOMIC DNA]</scope>
    <source>
        <strain evidence="10">Lindley</strain>
    </source>
</reference>
<dbReference type="GO" id="GO:0004722">
    <property type="term" value="F:protein serine/threonine phosphatase activity"/>
    <property type="evidence" value="ECO:0007669"/>
    <property type="project" value="UniProtKB-EC"/>
</dbReference>
<dbReference type="InterPro" id="IPR006186">
    <property type="entry name" value="Ser/Thr-sp_prot-phosphatase"/>
</dbReference>
<dbReference type="SUPFAM" id="SSF56300">
    <property type="entry name" value="Metallo-dependent phosphatases"/>
    <property type="match status" value="1"/>
</dbReference>
<name>A0A183C109_GLOPA</name>
<dbReference type="GO" id="GO:0005737">
    <property type="term" value="C:cytoplasm"/>
    <property type="evidence" value="ECO:0007669"/>
    <property type="project" value="TreeGrafter"/>
</dbReference>
<keyword evidence="2" id="KW-0479">Metal-binding</keyword>
<comment type="similarity">
    <text evidence="8">Belongs to the PPP phosphatase family.</text>
</comment>
<proteinExistence type="inferred from homology"/>
<keyword evidence="3 8" id="KW-0378">Hydrolase</keyword>
<dbReference type="SMART" id="SM00156">
    <property type="entry name" value="PP2Ac"/>
    <property type="match status" value="1"/>
</dbReference>
<dbReference type="PRINTS" id="PR00114">
    <property type="entry name" value="STPHPHTASE"/>
</dbReference>
<keyword evidence="4" id="KW-0904">Protein phosphatase</keyword>
<sequence>MEATNGPLSTGQLDVIIAKVLRTSAQDFTQNVTQEDIQRLCETTIDVLRRQQTLVEVRPPVVVCGDIHGQFADLLRIFATIGFPPNKKYLFLGDFVDRGARSLETAVLLFCFKARYPDIFFVLRGNHECSNINRIYGFYDEIERRFGQPNSERIWMLFNQTFSWLPYVGLVGRRILCMHGGISPNMRSLEQLRELQRPLLDPPNPSVELDILWADPEVGLQGVRPSPRGLSILFGEEVLTRICRQLRIDMVVRAHQCVHYGAEFFTNRQLLTLFSAPRYEGMDNVGAALTIDVNFHCFFTFFQPGDRDAQHER</sequence>
<dbReference type="PANTHER" id="PTHR11668:SF300">
    <property type="entry name" value="SERINE_THREONINE-PROTEIN PHOSPHATASE"/>
    <property type="match status" value="1"/>
</dbReference>
<dbReference type="EC" id="3.1.3.16" evidence="8"/>
<dbReference type="InterPro" id="IPR050341">
    <property type="entry name" value="PP1_catalytic_subunit"/>
</dbReference>
<keyword evidence="5" id="KW-0464">Manganese</keyword>
<dbReference type="PROSITE" id="PS00125">
    <property type="entry name" value="SER_THR_PHOSPHATASE"/>
    <property type="match status" value="1"/>
</dbReference>
<dbReference type="WBParaSite" id="GPLIN_000655200">
    <property type="protein sequence ID" value="GPLIN_000655200"/>
    <property type="gene ID" value="GPLIN_000655200"/>
</dbReference>
<dbReference type="PANTHER" id="PTHR11668">
    <property type="entry name" value="SERINE/THREONINE PROTEIN PHOSPHATASE"/>
    <property type="match status" value="1"/>
</dbReference>
<evidence type="ECO:0000256" key="6">
    <source>
        <dbReference type="ARBA" id="ARBA00047761"/>
    </source>
</evidence>
<feature type="domain" description="Serine/threonine specific protein phosphatases" evidence="9">
    <location>
        <begin position="123"/>
        <end position="128"/>
    </location>
</feature>
<dbReference type="AlphaFoldDB" id="A0A183C109"/>
<dbReference type="InterPro" id="IPR029052">
    <property type="entry name" value="Metallo-depent_PP-like"/>
</dbReference>
<evidence type="ECO:0000256" key="3">
    <source>
        <dbReference type="ARBA" id="ARBA00022801"/>
    </source>
</evidence>
<comment type="catalytic activity">
    <reaction evidence="6">
        <text>O-phospho-L-seryl-[protein] + H2O = L-seryl-[protein] + phosphate</text>
        <dbReference type="Rhea" id="RHEA:20629"/>
        <dbReference type="Rhea" id="RHEA-COMP:9863"/>
        <dbReference type="Rhea" id="RHEA-COMP:11604"/>
        <dbReference type="ChEBI" id="CHEBI:15377"/>
        <dbReference type="ChEBI" id="CHEBI:29999"/>
        <dbReference type="ChEBI" id="CHEBI:43474"/>
        <dbReference type="ChEBI" id="CHEBI:83421"/>
        <dbReference type="EC" id="3.1.3.16"/>
    </reaction>
</comment>
<evidence type="ECO:0000256" key="4">
    <source>
        <dbReference type="ARBA" id="ARBA00022912"/>
    </source>
</evidence>
<protein>
    <recommendedName>
        <fullName evidence="8">Serine/threonine-protein phosphatase</fullName>
        <ecNumber evidence="8">3.1.3.16</ecNumber>
    </recommendedName>
</protein>
<keyword evidence="10" id="KW-1185">Reference proteome</keyword>
<dbReference type="GO" id="GO:0046872">
    <property type="term" value="F:metal ion binding"/>
    <property type="evidence" value="ECO:0007669"/>
    <property type="project" value="UniProtKB-KW"/>
</dbReference>
<comment type="cofactor">
    <cofactor evidence="1">
        <name>Mn(2+)</name>
        <dbReference type="ChEBI" id="CHEBI:29035"/>
    </cofactor>
</comment>
<comment type="catalytic activity">
    <reaction evidence="7 8">
        <text>O-phospho-L-threonyl-[protein] + H2O = L-threonyl-[protein] + phosphate</text>
        <dbReference type="Rhea" id="RHEA:47004"/>
        <dbReference type="Rhea" id="RHEA-COMP:11060"/>
        <dbReference type="Rhea" id="RHEA-COMP:11605"/>
        <dbReference type="ChEBI" id="CHEBI:15377"/>
        <dbReference type="ChEBI" id="CHEBI:30013"/>
        <dbReference type="ChEBI" id="CHEBI:43474"/>
        <dbReference type="ChEBI" id="CHEBI:61977"/>
        <dbReference type="EC" id="3.1.3.16"/>
    </reaction>
</comment>
<dbReference type="GO" id="GO:0005634">
    <property type="term" value="C:nucleus"/>
    <property type="evidence" value="ECO:0007669"/>
    <property type="project" value="TreeGrafter"/>
</dbReference>
<reference evidence="11" key="3">
    <citation type="submission" date="2016-06" db="UniProtKB">
        <authorList>
            <consortium name="WormBaseParasite"/>
        </authorList>
    </citation>
    <scope>IDENTIFICATION</scope>
</reference>
<evidence type="ECO:0000256" key="2">
    <source>
        <dbReference type="ARBA" id="ARBA00022723"/>
    </source>
</evidence>
<dbReference type="Gene3D" id="3.60.21.10">
    <property type="match status" value="1"/>
</dbReference>
<evidence type="ECO:0000256" key="7">
    <source>
        <dbReference type="ARBA" id="ARBA00048336"/>
    </source>
</evidence>
<accession>A0A183C109</accession>
<evidence type="ECO:0000313" key="11">
    <source>
        <dbReference type="WBParaSite" id="GPLIN_000655200"/>
    </source>
</evidence>
<dbReference type="InterPro" id="IPR004843">
    <property type="entry name" value="Calcineurin-like_PHP"/>
</dbReference>